<dbReference type="PROSITE" id="PS50059">
    <property type="entry name" value="FKBP_PPIASE"/>
    <property type="match status" value="2"/>
</dbReference>
<evidence type="ECO:0000256" key="2">
    <source>
        <dbReference type="ARBA" id="ARBA00013194"/>
    </source>
</evidence>
<dbReference type="AlphaFoldDB" id="A0A6J7RQS5"/>
<name>A0A6J7RQS5_9ZZZZ</name>
<feature type="domain" description="PPIase FKBP-type" evidence="5">
    <location>
        <begin position="214"/>
        <end position="304"/>
    </location>
</feature>
<dbReference type="Pfam" id="PF00254">
    <property type="entry name" value="FKBP_C"/>
    <property type="match status" value="2"/>
</dbReference>
<dbReference type="Gene3D" id="3.10.50.40">
    <property type="match status" value="2"/>
</dbReference>
<keyword evidence="3" id="KW-0697">Rotamase</keyword>
<dbReference type="EMBL" id="CAFBPN010000146">
    <property type="protein sequence ID" value="CAB5031169.1"/>
    <property type="molecule type" value="Genomic_DNA"/>
</dbReference>
<feature type="domain" description="PPIase FKBP-type" evidence="5">
    <location>
        <begin position="88"/>
        <end position="176"/>
    </location>
</feature>
<keyword evidence="4" id="KW-0413">Isomerase</keyword>
<dbReference type="PANTHER" id="PTHR43811:SF19">
    <property type="entry name" value="39 KDA FK506-BINDING NUCLEAR PROTEIN"/>
    <property type="match status" value="1"/>
</dbReference>
<comment type="catalytic activity">
    <reaction evidence="1">
        <text>[protein]-peptidylproline (omega=180) = [protein]-peptidylproline (omega=0)</text>
        <dbReference type="Rhea" id="RHEA:16237"/>
        <dbReference type="Rhea" id="RHEA-COMP:10747"/>
        <dbReference type="Rhea" id="RHEA-COMP:10748"/>
        <dbReference type="ChEBI" id="CHEBI:83833"/>
        <dbReference type="ChEBI" id="CHEBI:83834"/>
        <dbReference type="EC" id="5.2.1.8"/>
    </reaction>
</comment>
<evidence type="ECO:0000259" key="5">
    <source>
        <dbReference type="PROSITE" id="PS50059"/>
    </source>
</evidence>
<protein>
    <recommendedName>
        <fullName evidence="2">peptidylprolyl isomerase</fullName>
        <ecNumber evidence="2">5.2.1.8</ecNumber>
    </recommendedName>
</protein>
<dbReference type="InterPro" id="IPR046357">
    <property type="entry name" value="PPIase_dom_sf"/>
</dbReference>
<reference evidence="6" key="1">
    <citation type="submission" date="2020-05" db="EMBL/GenBank/DDBJ databases">
        <authorList>
            <person name="Chiriac C."/>
            <person name="Salcher M."/>
            <person name="Ghai R."/>
            <person name="Kavagutti S V."/>
        </authorList>
    </citation>
    <scope>NUCLEOTIDE SEQUENCE</scope>
</reference>
<dbReference type="InterPro" id="IPR001179">
    <property type="entry name" value="PPIase_FKBP_dom"/>
</dbReference>
<dbReference type="PROSITE" id="PS51257">
    <property type="entry name" value="PROKAR_LIPOPROTEIN"/>
    <property type="match status" value="1"/>
</dbReference>
<evidence type="ECO:0000256" key="3">
    <source>
        <dbReference type="ARBA" id="ARBA00023110"/>
    </source>
</evidence>
<dbReference type="SUPFAM" id="SSF54534">
    <property type="entry name" value="FKBP-like"/>
    <property type="match status" value="2"/>
</dbReference>
<dbReference type="GO" id="GO:0003755">
    <property type="term" value="F:peptidyl-prolyl cis-trans isomerase activity"/>
    <property type="evidence" value="ECO:0007669"/>
    <property type="project" value="UniProtKB-KW"/>
</dbReference>
<organism evidence="6">
    <name type="scientific">freshwater metagenome</name>
    <dbReference type="NCBI Taxonomy" id="449393"/>
    <lineage>
        <taxon>unclassified sequences</taxon>
        <taxon>metagenomes</taxon>
        <taxon>ecological metagenomes</taxon>
    </lineage>
</organism>
<dbReference type="PROSITE" id="PS51318">
    <property type="entry name" value="TAT"/>
    <property type="match status" value="1"/>
</dbReference>
<evidence type="ECO:0000256" key="1">
    <source>
        <dbReference type="ARBA" id="ARBA00000971"/>
    </source>
</evidence>
<dbReference type="FunFam" id="3.10.50.40:FF:000006">
    <property type="entry name" value="Peptidyl-prolyl cis-trans isomerase"/>
    <property type="match status" value="1"/>
</dbReference>
<accession>A0A6J7RQS5</accession>
<gene>
    <name evidence="6" type="ORF">UFOPK4098_01560</name>
</gene>
<evidence type="ECO:0000313" key="6">
    <source>
        <dbReference type="EMBL" id="CAB5031169.1"/>
    </source>
</evidence>
<evidence type="ECO:0000256" key="4">
    <source>
        <dbReference type="ARBA" id="ARBA00023235"/>
    </source>
</evidence>
<sequence>MSRFQNRRSVVLVVALLAGGASLVSCGSSSPSSDTALASTADTALADASDTTLAGKSEEPKVALPKVAPTKLVITDITDGTGAGAAAGDQLAVHYVGVLSSDGMRFDGNFGSSPFSFTLGKSQVIKGWDEGLLGMKTGGMRQLDIPADLAYGDSGSGDIIKPGAALSFVVEMVGIIPATNPADEPKLTIAGATASSTLQSKDLVEGKGKVIAAGDTVALHIVAYRGDTGEKITSTWPEGAPVSLTLEEGGSLPGIIKGVPGMKVGGRRQMTIPFADAFGADGNSEMKLPAKTDLVLVVDLIAAL</sequence>
<dbReference type="EC" id="5.2.1.8" evidence="2"/>
<dbReference type="PANTHER" id="PTHR43811">
    <property type="entry name" value="FKBP-TYPE PEPTIDYL-PROLYL CIS-TRANS ISOMERASE FKPA"/>
    <property type="match status" value="1"/>
</dbReference>
<proteinExistence type="predicted"/>
<dbReference type="InterPro" id="IPR006311">
    <property type="entry name" value="TAT_signal"/>
</dbReference>